<dbReference type="AlphaFoldDB" id="A0A9Q1KQC2"/>
<evidence type="ECO:0000256" key="1">
    <source>
        <dbReference type="SAM" id="MobiDB-lite"/>
    </source>
</evidence>
<feature type="compositionally biased region" description="Low complexity" evidence="1">
    <location>
        <begin position="519"/>
        <end position="535"/>
    </location>
</feature>
<organism evidence="2 3">
    <name type="scientific">Carnegiea gigantea</name>
    <dbReference type="NCBI Taxonomy" id="171969"/>
    <lineage>
        <taxon>Eukaryota</taxon>
        <taxon>Viridiplantae</taxon>
        <taxon>Streptophyta</taxon>
        <taxon>Embryophyta</taxon>
        <taxon>Tracheophyta</taxon>
        <taxon>Spermatophyta</taxon>
        <taxon>Magnoliopsida</taxon>
        <taxon>eudicotyledons</taxon>
        <taxon>Gunneridae</taxon>
        <taxon>Pentapetalae</taxon>
        <taxon>Caryophyllales</taxon>
        <taxon>Cactineae</taxon>
        <taxon>Cactaceae</taxon>
        <taxon>Cactoideae</taxon>
        <taxon>Echinocereeae</taxon>
        <taxon>Carnegiea</taxon>
    </lineage>
</organism>
<protein>
    <recommendedName>
        <fullName evidence="4">Transposase</fullName>
    </recommendedName>
</protein>
<gene>
    <name evidence="2" type="ORF">Cgig2_030727</name>
</gene>
<feature type="compositionally biased region" description="Low complexity" evidence="1">
    <location>
        <begin position="67"/>
        <end position="87"/>
    </location>
</feature>
<name>A0A9Q1KQC2_9CARY</name>
<evidence type="ECO:0008006" key="4">
    <source>
        <dbReference type="Google" id="ProtNLM"/>
    </source>
</evidence>
<evidence type="ECO:0000313" key="2">
    <source>
        <dbReference type="EMBL" id="KAJ8448871.1"/>
    </source>
</evidence>
<dbReference type="EMBL" id="JAKOGI010000026">
    <property type="protein sequence ID" value="KAJ8448871.1"/>
    <property type="molecule type" value="Genomic_DNA"/>
</dbReference>
<reference evidence="2" key="1">
    <citation type="submission" date="2022-04" db="EMBL/GenBank/DDBJ databases">
        <title>Carnegiea gigantea Genome sequencing and assembly v2.</title>
        <authorList>
            <person name="Copetti D."/>
            <person name="Sanderson M.J."/>
            <person name="Burquez A."/>
            <person name="Wojciechowski M.F."/>
        </authorList>
    </citation>
    <scope>NUCLEOTIDE SEQUENCE</scope>
    <source>
        <strain evidence="2">SGP5-SGP5p</strain>
        <tissue evidence="2">Aerial part</tissue>
    </source>
</reference>
<feature type="compositionally biased region" description="Basic residues" evidence="1">
    <location>
        <begin position="509"/>
        <end position="518"/>
    </location>
</feature>
<feature type="region of interest" description="Disordered" evidence="1">
    <location>
        <begin position="67"/>
        <end position="147"/>
    </location>
</feature>
<accession>A0A9Q1KQC2</accession>
<comment type="caution">
    <text evidence="2">The sequence shown here is derived from an EMBL/GenBank/DDBJ whole genome shotgun (WGS) entry which is preliminary data.</text>
</comment>
<keyword evidence="3" id="KW-1185">Reference proteome</keyword>
<feature type="region of interest" description="Disordered" evidence="1">
    <location>
        <begin position="509"/>
        <end position="538"/>
    </location>
</feature>
<dbReference type="Proteomes" id="UP001153076">
    <property type="component" value="Unassembled WGS sequence"/>
</dbReference>
<sequence>MVEWCVGFDGQSNKYMGRQFDYEPCCSLGKIVTHRPVIRSVSNSPTKPTSSFQPRLNRSLLSSNQLLNKSHPTSTSPSKSIAKASPPVQMKQKAKSSYYLSVSPSPSPHAKPNYSKPSDEHTRSSLNKPDYNPLQSTPNPSKHDANPKYSSKILIKLNSTLTSDSSTSKCLSLFNPLSLTALGVDELLDLDIRSLYREPEWEVEENEWNDGGEVEIFIVRVHTEGGRVVVTCVNDNPAIDDDSQAENFARDGEEIEDANDNKDVSLDEETDINDSRNDDQLKVAVDQRMQLGTKVVDSDGDRDVVVNKMARTLRILLVVNMGNGTSTWHIHYIEEFKEIIKALRNVMLTSSTCAIHYYKNFVSLYLAMEKIREKDPAAHHRLRDKKLQLWARFKFDTSLKCDDNTNNFVESFNHAIVKFRNLPILAMLEKIGKLIGSRFVMRFEKSQKWNGKLVPCILGMKQQLEDYVEGYFTLEKYRNLYSHIVHPIAASQMWEKRNLPDLDPLMLKRKQGRPRKQKSSTLTPATSTITTTPSTVAGPSTHAVKLEQLKQPDLEAFQAAKAITNLVLVKLYFVVKYY</sequence>
<evidence type="ECO:0000313" key="3">
    <source>
        <dbReference type="Proteomes" id="UP001153076"/>
    </source>
</evidence>
<proteinExistence type="predicted"/>